<accession>A0A0B8N555</accession>
<evidence type="ECO:0000313" key="5">
    <source>
        <dbReference type="EMBL" id="GAM43312.1"/>
    </source>
</evidence>
<evidence type="ECO:0000256" key="1">
    <source>
        <dbReference type="SAM" id="SignalP"/>
    </source>
</evidence>
<dbReference type="Gene3D" id="1.50.10.10">
    <property type="match status" value="1"/>
</dbReference>
<protein>
    <submittedName>
        <fullName evidence="5">Uncharacterized protein</fullName>
    </submittedName>
</protein>
<dbReference type="InterPro" id="IPR012341">
    <property type="entry name" value="6hp_glycosidase-like_sf"/>
</dbReference>
<dbReference type="InterPro" id="IPR008928">
    <property type="entry name" value="6-hairpin_glycosidase_sf"/>
</dbReference>
<dbReference type="InterPro" id="IPR027414">
    <property type="entry name" value="GH95_N_dom"/>
</dbReference>
<dbReference type="PANTHER" id="PTHR31084:SF0">
    <property type="entry name" value="ALPHA-L-FUCOSIDASE 2"/>
    <property type="match status" value="1"/>
</dbReference>
<evidence type="ECO:0000313" key="6">
    <source>
        <dbReference type="Proteomes" id="UP000053095"/>
    </source>
</evidence>
<dbReference type="SUPFAM" id="SSF48208">
    <property type="entry name" value="Six-hairpin glycosidases"/>
    <property type="match status" value="1"/>
</dbReference>
<evidence type="ECO:0000259" key="3">
    <source>
        <dbReference type="Pfam" id="PF21307"/>
    </source>
</evidence>
<keyword evidence="6" id="KW-1185">Reference proteome</keyword>
<organism evidence="5 6">
    <name type="scientific">Talaromyces pinophilus</name>
    <name type="common">Penicillium pinophilum</name>
    <dbReference type="NCBI Taxonomy" id="128442"/>
    <lineage>
        <taxon>Eukaryota</taxon>
        <taxon>Fungi</taxon>
        <taxon>Dikarya</taxon>
        <taxon>Ascomycota</taxon>
        <taxon>Pezizomycotina</taxon>
        <taxon>Eurotiomycetes</taxon>
        <taxon>Eurotiomycetidae</taxon>
        <taxon>Eurotiales</taxon>
        <taxon>Trichocomaceae</taxon>
        <taxon>Talaromyces</taxon>
        <taxon>Talaromyces sect. Talaromyces</taxon>
    </lineage>
</organism>
<sequence length="792" mass="84942">MLFTIMDLQGFIVSFLSLALLVSGQYDGSRYAWYTSAATDFNSALPVGNGRLGGLMYCTPTEKISLNENSIWSGPFLNRLNPNASSVLSHVRSMLESGNITGAGQVALPNMAGNPTSPQHYTPLGQLSLDFGHSSQGSLNRWLDTYQGNSGCSYIYNGVNYTREIVANYPTGVLAMRLQAGQAGQLNINISLSRSQNVISNTASTSGGVNSIVMRGNSGGSDPYFTAEAQVILSGGSVSASGSSLMVRGATTVDILFDAETSYRYSTEADAEAVLARRLSSATSQGYQALRTAAIADNTALIGRVSLDLGSSSGSAANLPTNQRLSNYKTNPGGDVQLVTLMYNMGRHLLVASSRDTGPLSLPANLQGIWNEDFNPAWGSKYTININLEMNYWHAETTNLAETTKPFWDLLALAKTRGQLAASSMYGCPGFVLHHNTDLWGDPAPVDYGTPYTLWPMGGLWLSSHLMEHYRFTGNKTFLQETAWPILQSAADFSFCFTFLWNGYYTTGPSLSPENSFIVPSNESTAGHSEGIDLSPTMDNSLLYQLFSDVIEACQILGLTSSECSNAKNYLSKIKRPQIGSYGQILEWRQEYGETDPGMRHLSPLFDLYPGSQMTPTVSSSLATAAGILLDHRMQHGSGSTGWSRAWVIACYARLFNGGSAWNNVQAFLQTFPLTNLFNSNDGPPMQIDGNFGFTAGVTELFLQSHAGLVHILPALPSALPTGSVTGLVGRGGFEVDIHWSNGVLESASITSKLGSTLALSVANGSSFSVNGQKYSGAIGTQPGGVYNITLH</sequence>
<keyword evidence="1" id="KW-0732">Signal</keyword>
<feature type="domain" description="Glycosyl hydrolase family 95 catalytic" evidence="4">
    <location>
        <begin position="286"/>
        <end position="701"/>
    </location>
</feature>
<proteinExistence type="predicted"/>
<dbReference type="InterPro" id="IPR054363">
    <property type="entry name" value="GH95_cat"/>
</dbReference>
<dbReference type="EMBL" id="DF933843">
    <property type="protein sequence ID" value="GAM43312.1"/>
    <property type="molecule type" value="Genomic_DNA"/>
</dbReference>
<feature type="chain" id="PRO_5002122100" evidence="1">
    <location>
        <begin position="25"/>
        <end position="792"/>
    </location>
</feature>
<dbReference type="PIRSF" id="PIRSF007663">
    <property type="entry name" value="UCP007663"/>
    <property type="match status" value="1"/>
</dbReference>
<feature type="domain" description="Alpha fucosidase A-like C-terminal" evidence="3">
    <location>
        <begin position="704"/>
        <end position="774"/>
    </location>
</feature>
<dbReference type="Pfam" id="PF14498">
    <property type="entry name" value="Glyco_hyd_65N_2"/>
    <property type="match status" value="1"/>
</dbReference>
<gene>
    <name evidence="5" type="ORF">TCE0_047r18022</name>
</gene>
<dbReference type="InterPro" id="IPR016518">
    <property type="entry name" value="Alpha-L-fucosidase"/>
</dbReference>
<name>A0A0B8N555_TALPI</name>
<dbReference type="Proteomes" id="UP000053095">
    <property type="component" value="Unassembled WGS sequence"/>
</dbReference>
<dbReference type="AlphaFoldDB" id="A0A0B8N555"/>
<feature type="domain" description="Glycosyl hydrolase family 95 N-terminal" evidence="2">
    <location>
        <begin position="33"/>
        <end position="264"/>
    </location>
</feature>
<dbReference type="GO" id="GO:0005975">
    <property type="term" value="P:carbohydrate metabolic process"/>
    <property type="evidence" value="ECO:0007669"/>
    <property type="project" value="InterPro"/>
</dbReference>
<feature type="signal peptide" evidence="1">
    <location>
        <begin position="1"/>
        <end position="24"/>
    </location>
</feature>
<dbReference type="InterPro" id="IPR049053">
    <property type="entry name" value="AFCA-like_C"/>
</dbReference>
<dbReference type="Pfam" id="PF22124">
    <property type="entry name" value="Glyco_hydro_95_cat"/>
    <property type="match status" value="1"/>
</dbReference>
<reference evidence="6" key="1">
    <citation type="journal article" date="2015" name="Genome Announc.">
        <title>Draft genome sequence of Talaromyces cellulolyticus strain Y-94, a source of lignocellulosic biomass-degrading enzymes.</title>
        <authorList>
            <person name="Fujii T."/>
            <person name="Koike H."/>
            <person name="Sawayama S."/>
            <person name="Yano S."/>
            <person name="Inoue H."/>
        </authorList>
    </citation>
    <scope>NUCLEOTIDE SEQUENCE [LARGE SCALE GENOMIC DNA]</scope>
    <source>
        <strain evidence="6">Y-94</strain>
    </source>
</reference>
<dbReference type="PANTHER" id="PTHR31084">
    <property type="entry name" value="ALPHA-L-FUCOSIDASE 2"/>
    <property type="match status" value="1"/>
</dbReference>
<dbReference type="Pfam" id="PF21307">
    <property type="entry name" value="Glyco_hydro_95_C"/>
    <property type="match status" value="1"/>
</dbReference>
<evidence type="ECO:0000259" key="4">
    <source>
        <dbReference type="Pfam" id="PF22124"/>
    </source>
</evidence>
<dbReference type="GO" id="GO:0004560">
    <property type="term" value="F:alpha-L-fucosidase activity"/>
    <property type="evidence" value="ECO:0007669"/>
    <property type="project" value="InterPro"/>
</dbReference>
<evidence type="ECO:0000259" key="2">
    <source>
        <dbReference type="Pfam" id="PF14498"/>
    </source>
</evidence>